<dbReference type="SUPFAM" id="SSF52540">
    <property type="entry name" value="P-loop containing nucleoside triphosphate hydrolases"/>
    <property type="match status" value="1"/>
</dbReference>
<keyword evidence="4 9" id="KW-0808">Transferase</keyword>
<keyword evidence="5 9" id="KW-0547">Nucleotide-binding</keyword>
<evidence type="ECO:0000256" key="7">
    <source>
        <dbReference type="ARBA" id="ARBA00022840"/>
    </source>
</evidence>
<comment type="pathway">
    <text evidence="1">Carbohydrate acid metabolism.</text>
</comment>
<name>A0ABS1HPI1_9BACT</name>
<dbReference type="RefSeq" id="WP_200466803.1">
    <property type="nucleotide sequence ID" value="NZ_JAENRR010000077.1"/>
</dbReference>
<dbReference type="Gene3D" id="3.40.50.300">
    <property type="entry name" value="P-loop containing nucleotide triphosphate hydrolases"/>
    <property type="match status" value="1"/>
</dbReference>
<evidence type="ECO:0000256" key="4">
    <source>
        <dbReference type="ARBA" id="ARBA00022679"/>
    </source>
</evidence>
<evidence type="ECO:0000256" key="9">
    <source>
        <dbReference type="RuleBase" id="RU363066"/>
    </source>
</evidence>
<evidence type="ECO:0000256" key="1">
    <source>
        <dbReference type="ARBA" id="ARBA00004761"/>
    </source>
</evidence>
<dbReference type="EMBL" id="JAENRR010000077">
    <property type="protein sequence ID" value="MBK3519584.1"/>
    <property type="molecule type" value="Genomic_DNA"/>
</dbReference>
<protein>
    <recommendedName>
        <fullName evidence="3 9">Gluconokinase</fullName>
        <ecNumber evidence="3 9">2.7.1.12</ecNumber>
    </recommendedName>
</protein>
<dbReference type="NCBIfam" id="TIGR01313">
    <property type="entry name" value="therm_gnt_kin"/>
    <property type="match status" value="1"/>
</dbReference>
<proteinExistence type="inferred from homology"/>
<evidence type="ECO:0000256" key="3">
    <source>
        <dbReference type="ARBA" id="ARBA00012054"/>
    </source>
</evidence>
<accession>A0ABS1HPI1</accession>
<dbReference type="Proteomes" id="UP000605676">
    <property type="component" value="Unassembled WGS sequence"/>
</dbReference>
<evidence type="ECO:0000313" key="11">
    <source>
        <dbReference type="Proteomes" id="UP000605676"/>
    </source>
</evidence>
<organism evidence="10 11">
    <name type="scientific">Carboxylicivirga marina</name>
    <dbReference type="NCBI Taxonomy" id="2800988"/>
    <lineage>
        <taxon>Bacteria</taxon>
        <taxon>Pseudomonadati</taxon>
        <taxon>Bacteroidota</taxon>
        <taxon>Bacteroidia</taxon>
        <taxon>Marinilabiliales</taxon>
        <taxon>Marinilabiliaceae</taxon>
        <taxon>Carboxylicivirga</taxon>
    </lineage>
</organism>
<evidence type="ECO:0000313" key="10">
    <source>
        <dbReference type="EMBL" id="MBK3519584.1"/>
    </source>
</evidence>
<dbReference type="EC" id="2.7.1.12" evidence="3 9"/>
<dbReference type="InterPro" id="IPR027417">
    <property type="entry name" value="P-loop_NTPase"/>
</dbReference>
<comment type="similarity">
    <text evidence="2 9">Belongs to the gluconokinase GntK/GntV family.</text>
</comment>
<sequence>MPIDIVIVMGVSGSGKSTVAVELASVFNAAFIDGDDLHPEDNKQKMAKGQPLNDTDRMPWLQAIKQRAFEYVGKGEKVVVVCSALKQSYRDLLRDKKYNTRFIYLKGSYDLIYQRLLQRQGHFMKADMLQSQFDTLKEPDGSENDVLTVDIHPPVLEIITTICYSLEL</sequence>
<evidence type="ECO:0000256" key="6">
    <source>
        <dbReference type="ARBA" id="ARBA00022777"/>
    </source>
</evidence>
<keyword evidence="11" id="KW-1185">Reference proteome</keyword>
<evidence type="ECO:0000256" key="2">
    <source>
        <dbReference type="ARBA" id="ARBA00008420"/>
    </source>
</evidence>
<dbReference type="Pfam" id="PF13671">
    <property type="entry name" value="AAA_33"/>
    <property type="match status" value="1"/>
</dbReference>
<reference evidence="10 11" key="1">
    <citation type="submission" date="2021-01" db="EMBL/GenBank/DDBJ databases">
        <title>Carboxyliciviraga sp.nov., isolated from coastal sediments.</title>
        <authorList>
            <person name="Lu D."/>
            <person name="Zhang T."/>
        </authorList>
    </citation>
    <scope>NUCLEOTIDE SEQUENCE [LARGE SCALE GENOMIC DNA]</scope>
    <source>
        <strain evidence="10 11">N1Y132</strain>
    </source>
</reference>
<evidence type="ECO:0000256" key="8">
    <source>
        <dbReference type="ARBA" id="ARBA00048090"/>
    </source>
</evidence>
<comment type="catalytic activity">
    <reaction evidence="8 9">
        <text>D-gluconate + ATP = 6-phospho-D-gluconate + ADP + H(+)</text>
        <dbReference type="Rhea" id="RHEA:19433"/>
        <dbReference type="ChEBI" id="CHEBI:15378"/>
        <dbReference type="ChEBI" id="CHEBI:18391"/>
        <dbReference type="ChEBI" id="CHEBI:30616"/>
        <dbReference type="ChEBI" id="CHEBI:58759"/>
        <dbReference type="ChEBI" id="CHEBI:456216"/>
        <dbReference type="EC" id="2.7.1.12"/>
    </reaction>
</comment>
<gene>
    <name evidence="10" type="ORF">JIV24_19725</name>
</gene>
<dbReference type="CDD" id="cd02021">
    <property type="entry name" value="GntK"/>
    <property type="match status" value="1"/>
</dbReference>
<dbReference type="PANTHER" id="PTHR43442">
    <property type="entry name" value="GLUCONOKINASE-RELATED"/>
    <property type="match status" value="1"/>
</dbReference>
<evidence type="ECO:0000256" key="5">
    <source>
        <dbReference type="ARBA" id="ARBA00022741"/>
    </source>
</evidence>
<dbReference type="InterPro" id="IPR006001">
    <property type="entry name" value="Therm_gnt_kin"/>
</dbReference>
<keyword evidence="7 9" id="KW-0067">ATP-binding</keyword>
<keyword evidence="6 9" id="KW-0418">Kinase</keyword>
<comment type="caution">
    <text evidence="10">The sequence shown here is derived from an EMBL/GenBank/DDBJ whole genome shotgun (WGS) entry which is preliminary data.</text>
</comment>
<dbReference type="PANTHER" id="PTHR43442:SF3">
    <property type="entry name" value="GLUCONOKINASE-RELATED"/>
    <property type="match status" value="1"/>
</dbReference>